<keyword evidence="3" id="KW-0808">Transferase</keyword>
<name>A0AA35U0E8_GEOBA</name>
<keyword evidence="1" id="KW-0169">Cobalamin biosynthesis</keyword>
<dbReference type="AlphaFoldDB" id="A0AA35U0E8"/>
<evidence type="ECO:0000313" key="5">
    <source>
        <dbReference type="EMBL" id="CAI8056362.1"/>
    </source>
</evidence>
<dbReference type="PANTHER" id="PTHR35863">
    <property type="entry name" value="COBALT-PRECORRIN-5B C(1)-METHYLTRANSFERASE"/>
    <property type="match status" value="1"/>
</dbReference>
<organism evidence="5 6">
    <name type="scientific">Geodia barretti</name>
    <name type="common">Barrett's horny sponge</name>
    <dbReference type="NCBI Taxonomy" id="519541"/>
    <lineage>
        <taxon>Eukaryota</taxon>
        <taxon>Metazoa</taxon>
        <taxon>Porifera</taxon>
        <taxon>Demospongiae</taxon>
        <taxon>Heteroscleromorpha</taxon>
        <taxon>Tetractinellida</taxon>
        <taxon>Astrophorina</taxon>
        <taxon>Geodiidae</taxon>
        <taxon>Geodia</taxon>
    </lineage>
</organism>
<evidence type="ECO:0000256" key="4">
    <source>
        <dbReference type="ARBA" id="ARBA00022691"/>
    </source>
</evidence>
<keyword evidence="2" id="KW-0489">Methyltransferase</keyword>
<dbReference type="Proteomes" id="UP001174909">
    <property type="component" value="Unassembled WGS sequence"/>
</dbReference>
<dbReference type="Gene3D" id="3.30.2110.10">
    <property type="entry name" value="CbiD-like"/>
    <property type="match status" value="1"/>
</dbReference>
<dbReference type="NCBIfam" id="NF000849">
    <property type="entry name" value="PRK00075.1-1"/>
    <property type="match status" value="1"/>
</dbReference>
<protein>
    <submittedName>
        <fullName evidence="5">Cobalt-precorrin-5B C(1)-methyltransferase</fullName>
    </submittedName>
</protein>
<gene>
    <name evidence="5" type="ORF">GBAR_LOCUS30714</name>
</gene>
<evidence type="ECO:0000256" key="3">
    <source>
        <dbReference type="ARBA" id="ARBA00022679"/>
    </source>
</evidence>
<dbReference type="SUPFAM" id="SSF111342">
    <property type="entry name" value="CbiD-like"/>
    <property type="match status" value="1"/>
</dbReference>
<dbReference type="InterPro" id="IPR002748">
    <property type="entry name" value="CbiD"/>
</dbReference>
<dbReference type="PANTHER" id="PTHR35863:SF1">
    <property type="entry name" value="COBALT-PRECORRIN-5B C(1)-METHYLTRANSFERASE"/>
    <property type="match status" value="1"/>
</dbReference>
<proteinExistence type="inferred from homology"/>
<dbReference type="HAMAP" id="MF_00787">
    <property type="entry name" value="CbiD"/>
    <property type="match status" value="1"/>
</dbReference>
<accession>A0AA35U0E8</accession>
<keyword evidence="6" id="KW-1185">Reference proteome</keyword>
<dbReference type="InterPro" id="IPR036074">
    <property type="entry name" value="CbiD_sf"/>
</dbReference>
<evidence type="ECO:0000313" key="6">
    <source>
        <dbReference type="Proteomes" id="UP001174909"/>
    </source>
</evidence>
<dbReference type="NCBIfam" id="TIGR00312">
    <property type="entry name" value="cbiD"/>
    <property type="match status" value="1"/>
</dbReference>
<dbReference type="Pfam" id="PF01888">
    <property type="entry name" value="CbiD"/>
    <property type="match status" value="1"/>
</dbReference>
<evidence type="ECO:0000256" key="1">
    <source>
        <dbReference type="ARBA" id="ARBA00022573"/>
    </source>
</evidence>
<comment type="caution">
    <text evidence="5">The sequence shown here is derived from an EMBL/GenBank/DDBJ whole genome shotgun (WGS) entry which is preliminary data.</text>
</comment>
<reference evidence="5" key="1">
    <citation type="submission" date="2023-03" db="EMBL/GenBank/DDBJ databases">
        <authorList>
            <person name="Steffen K."/>
            <person name="Cardenas P."/>
        </authorList>
    </citation>
    <scope>NUCLEOTIDE SEQUENCE</scope>
</reference>
<keyword evidence="4" id="KW-0949">S-adenosyl-L-methionine</keyword>
<dbReference type="GO" id="GO:0032259">
    <property type="term" value="P:methylation"/>
    <property type="evidence" value="ECO:0007669"/>
    <property type="project" value="UniProtKB-KW"/>
</dbReference>
<evidence type="ECO:0000256" key="2">
    <source>
        <dbReference type="ARBA" id="ARBA00022603"/>
    </source>
</evidence>
<sequence length="244" mass="24682">MTARSGRAGELRRGWTTGACAAAATRAAYTALVTGRFPDPVSVTLPGGETPSFPLVLAVRDRSHGRAAVRKDAGDDPDVTHGALVESWVRPAPPGAGIVFRAGEGVGIVTRPGLSLAVGEPAINPAPRKMIAAMLNELAPALGGPADVCVTIGIPDGRRLAQRTMNGRLGIVGGLSVLGTSGIVKPYSCAAWIASIRQGIDVAAATGATHLAAATGRVSEEAARALYGLDESALIDMGDFAGAT</sequence>
<dbReference type="EMBL" id="CASHTH010004350">
    <property type="protein sequence ID" value="CAI8056362.1"/>
    <property type="molecule type" value="Genomic_DNA"/>
</dbReference>
<dbReference type="GO" id="GO:0008168">
    <property type="term" value="F:methyltransferase activity"/>
    <property type="evidence" value="ECO:0007669"/>
    <property type="project" value="UniProtKB-KW"/>
</dbReference>